<dbReference type="Gene3D" id="2.30.110.10">
    <property type="entry name" value="Electron Transport, Fmn-binding Protein, Chain A"/>
    <property type="match status" value="1"/>
</dbReference>
<dbReference type="OrthoDB" id="1681468at2"/>
<evidence type="ECO:0000313" key="3">
    <source>
        <dbReference type="Proteomes" id="UP000076268"/>
    </source>
</evidence>
<dbReference type="EMBL" id="LSGP01000006">
    <property type="protein sequence ID" value="KYZ77818.1"/>
    <property type="molecule type" value="Genomic_DNA"/>
</dbReference>
<accession>A0A154BWH6</accession>
<dbReference type="InterPro" id="IPR011576">
    <property type="entry name" value="Pyridox_Oxase_N"/>
</dbReference>
<dbReference type="Pfam" id="PF01243">
    <property type="entry name" value="PNPOx_N"/>
    <property type="match status" value="1"/>
</dbReference>
<gene>
    <name evidence="2" type="ORF">AXX12_17300</name>
</gene>
<sequence length="161" mass="18906">MYEAEVINLVRSKVGFMGTIDENRPRVRPMKPYIDREGRIWLFSRYDTKKVAEMQQNPRIELCFVGDDQEVLTIYGRMKDVTKPGDPAFRVRRDMMFVDMPEMKQYIAEGDVDSIVIYQLLVHEIRYMRADCELTTRVNLPMEHDPDVEMAMCQGGFCLLP</sequence>
<comment type="caution">
    <text evidence="2">The sequence shown here is derived from an EMBL/GenBank/DDBJ whole genome shotgun (WGS) entry which is preliminary data.</text>
</comment>
<dbReference type="Proteomes" id="UP000076268">
    <property type="component" value="Unassembled WGS sequence"/>
</dbReference>
<feature type="domain" description="Pyridoxamine 5'-phosphate oxidase N-terminal" evidence="1">
    <location>
        <begin position="11"/>
        <end position="96"/>
    </location>
</feature>
<reference evidence="2 3" key="1">
    <citation type="submission" date="2016-02" db="EMBL/GenBank/DDBJ databases">
        <title>Anaerosporomusa subterraneum gen. nov., sp. nov., a spore-forming obligate anaerobe isolated from saprolite.</title>
        <authorList>
            <person name="Choi J.K."/>
            <person name="Shah M."/>
            <person name="Yee N."/>
        </authorList>
    </citation>
    <scope>NUCLEOTIDE SEQUENCE [LARGE SCALE GENOMIC DNA]</scope>
    <source>
        <strain evidence="2 3">RU4</strain>
    </source>
</reference>
<dbReference type="AlphaFoldDB" id="A0A154BWH6"/>
<dbReference type="InterPro" id="IPR012349">
    <property type="entry name" value="Split_barrel_FMN-bd"/>
</dbReference>
<dbReference type="STRING" id="1794912.AXX12_17300"/>
<dbReference type="RefSeq" id="WP_066237659.1">
    <property type="nucleotide sequence ID" value="NZ_LSGP01000006.1"/>
</dbReference>
<organism evidence="2 3">
    <name type="scientific">Anaerosporomusa subterranea</name>
    <dbReference type="NCBI Taxonomy" id="1794912"/>
    <lineage>
        <taxon>Bacteria</taxon>
        <taxon>Bacillati</taxon>
        <taxon>Bacillota</taxon>
        <taxon>Negativicutes</taxon>
        <taxon>Acetonemataceae</taxon>
        <taxon>Anaerosporomusa</taxon>
    </lineage>
</organism>
<evidence type="ECO:0000313" key="2">
    <source>
        <dbReference type="EMBL" id="KYZ77818.1"/>
    </source>
</evidence>
<proteinExistence type="predicted"/>
<name>A0A154BWH6_ANASB</name>
<protein>
    <recommendedName>
        <fullName evidence="1">Pyridoxamine 5'-phosphate oxidase N-terminal domain-containing protein</fullName>
    </recommendedName>
</protein>
<keyword evidence="3" id="KW-1185">Reference proteome</keyword>
<evidence type="ECO:0000259" key="1">
    <source>
        <dbReference type="Pfam" id="PF01243"/>
    </source>
</evidence>
<dbReference type="SUPFAM" id="SSF50475">
    <property type="entry name" value="FMN-binding split barrel"/>
    <property type="match status" value="1"/>
</dbReference>